<evidence type="ECO:0000256" key="1">
    <source>
        <dbReference type="SAM" id="Phobius"/>
    </source>
</evidence>
<comment type="caution">
    <text evidence="2">The sequence shown here is derived from an EMBL/GenBank/DDBJ whole genome shotgun (WGS) entry which is preliminary data.</text>
</comment>
<name>A0AAE0XS90_9GAST</name>
<keyword evidence="1" id="KW-0812">Transmembrane</keyword>
<organism evidence="2 3">
    <name type="scientific">Elysia crispata</name>
    <name type="common">lettuce slug</name>
    <dbReference type="NCBI Taxonomy" id="231223"/>
    <lineage>
        <taxon>Eukaryota</taxon>
        <taxon>Metazoa</taxon>
        <taxon>Spiralia</taxon>
        <taxon>Lophotrochozoa</taxon>
        <taxon>Mollusca</taxon>
        <taxon>Gastropoda</taxon>
        <taxon>Heterobranchia</taxon>
        <taxon>Euthyneura</taxon>
        <taxon>Panpulmonata</taxon>
        <taxon>Sacoglossa</taxon>
        <taxon>Placobranchoidea</taxon>
        <taxon>Plakobranchidae</taxon>
        <taxon>Elysia</taxon>
    </lineage>
</organism>
<evidence type="ECO:0000313" key="2">
    <source>
        <dbReference type="EMBL" id="KAK3707411.1"/>
    </source>
</evidence>
<keyword evidence="3" id="KW-1185">Reference proteome</keyword>
<feature type="transmembrane region" description="Helical" evidence="1">
    <location>
        <begin position="113"/>
        <end position="133"/>
    </location>
</feature>
<accession>A0AAE0XS90</accession>
<keyword evidence="1" id="KW-1133">Transmembrane helix</keyword>
<feature type="transmembrane region" description="Helical" evidence="1">
    <location>
        <begin position="227"/>
        <end position="251"/>
    </location>
</feature>
<keyword evidence="1" id="KW-0472">Membrane</keyword>
<evidence type="ECO:0000313" key="3">
    <source>
        <dbReference type="Proteomes" id="UP001283361"/>
    </source>
</evidence>
<protein>
    <submittedName>
        <fullName evidence="2">Uncharacterized protein</fullName>
    </submittedName>
</protein>
<proteinExistence type="predicted"/>
<feature type="transmembrane region" description="Helical" evidence="1">
    <location>
        <begin position="153"/>
        <end position="176"/>
    </location>
</feature>
<feature type="transmembrane region" description="Helical" evidence="1">
    <location>
        <begin position="197"/>
        <end position="215"/>
    </location>
</feature>
<dbReference type="Proteomes" id="UP001283361">
    <property type="component" value="Unassembled WGS sequence"/>
</dbReference>
<reference evidence="2" key="1">
    <citation type="journal article" date="2023" name="G3 (Bethesda)">
        <title>A reference genome for the long-term kleptoplast-retaining sea slug Elysia crispata morphotype clarki.</title>
        <authorList>
            <person name="Eastman K.E."/>
            <person name="Pendleton A.L."/>
            <person name="Shaikh M.A."/>
            <person name="Suttiyut T."/>
            <person name="Ogas R."/>
            <person name="Tomko P."/>
            <person name="Gavelis G."/>
            <person name="Widhalm J.R."/>
            <person name="Wisecaver J.H."/>
        </authorList>
    </citation>
    <scope>NUCLEOTIDE SEQUENCE</scope>
    <source>
        <strain evidence="2">ECLA1</strain>
    </source>
</reference>
<feature type="transmembrane region" description="Helical" evidence="1">
    <location>
        <begin position="70"/>
        <end position="92"/>
    </location>
</feature>
<dbReference type="EMBL" id="JAWDGP010007719">
    <property type="protein sequence ID" value="KAK3707411.1"/>
    <property type="molecule type" value="Genomic_DNA"/>
</dbReference>
<dbReference type="AlphaFoldDB" id="A0AAE0XS90"/>
<sequence length="265" mass="30688">MDHLLQVSKHPQNVLRRMRKDFNLNEFADYLNVVSANYRTIKSHLEIKRIYAVFWNKQFKMETEAITSTFSPSTSLILITFIFTALLCWYVYKAAHVTKMICINGMEIRSRRLGLTMFSTGLVILILLLFIINDQKRLLSEKWAFRTDSHGEGAGLFLLYLTPLACGIGNVVLLADSFIQWRAQTFYYDYSGQWTRGVTNIVMCVMPWIIVRLFSVECLCDCHRRRFRTYSAACAMAPVCFALLVTGVYMCTVKKRVLIRNHISS</sequence>
<gene>
    <name evidence="2" type="ORF">RRG08_034468</name>
</gene>